<dbReference type="EMBL" id="QKYT01000316">
    <property type="protein sequence ID" value="RIA87275.1"/>
    <property type="molecule type" value="Genomic_DNA"/>
</dbReference>
<evidence type="ECO:0000313" key="2">
    <source>
        <dbReference type="EMBL" id="RIA87275.1"/>
    </source>
</evidence>
<dbReference type="OrthoDB" id="2401413at2759"/>
<sequence length="220" mass="26072">MQFLPLFCLCFKNLFLGMIQPVDISLELNLQMLIDIHEKEVSMSHRKDHNEDNTEQDETTKIDLNTASNEMKRVSTEEYNNEEDLLNLFQKGYSQLNTIDQVSEDLSILYNGDSINSRFQFSLENYLDFEILLQQWQRHEAYTSKPLERKFKPVSTRSNSSAIQPNKASHFIAYFTKNENPEQRFVTQREKRWKENRKKVSITLAQLHTEELTQSKKRKV</sequence>
<feature type="chain" id="PRO_5017275537" evidence="1">
    <location>
        <begin position="22"/>
        <end position="220"/>
    </location>
</feature>
<evidence type="ECO:0000313" key="3">
    <source>
        <dbReference type="Proteomes" id="UP000265703"/>
    </source>
</evidence>
<accession>A0A397STC7</accession>
<dbReference type="AlphaFoldDB" id="A0A397STC7"/>
<keyword evidence="3" id="KW-1185">Reference proteome</keyword>
<evidence type="ECO:0000256" key="1">
    <source>
        <dbReference type="SAM" id="SignalP"/>
    </source>
</evidence>
<comment type="caution">
    <text evidence="2">The sequence shown here is derived from an EMBL/GenBank/DDBJ whole genome shotgun (WGS) entry which is preliminary data.</text>
</comment>
<reference evidence="2 3" key="1">
    <citation type="submission" date="2018-06" db="EMBL/GenBank/DDBJ databases">
        <title>Comparative genomics reveals the genomic features of Rhizophagus irregularis, R. cerebriforme, R. diaphanum and Gigaspora rosea, and their symbiotic lifestyle signature.</title>
        <authorList>
            <person name="Morin E."/>
            <person name="San Clemente H."/>
            <person name="Chen E.C.H."/>
            <person name="De La Providencia I."/>
            <person name="Hainaut M."/>
            <person name="Kuo A."/>
            <person name="Kohler A."/>
            <person name="Murat C."/>
            <person name="Tang N."/>
            <person name="Roy S."/>
            <person name="Loubradou J."/>
            <person name="Henrissat B."/>
            <person name="Grigoriev I.V."/>
            <person name="Corradi N."/>
            <person name="Roux C."/>
            <person name="Martin F.M."/>
        </authorList>
    </citation>
    <scope>NUCLEOTIDE SEQUENCE [LARGE SCALE GENOMIC DNA]</scope>
    <source>
        <strain evidence="2 3">DAOM 227022</strain>
    </source>
</reference>
<gene>
    <name evidence="2" type="ORF">C1645_740237</name>
</gene>
<feature type="signal peptide" evidence="1">
    <location>
        <begin position="1"/>
        <end position="21"/>
    </location>
</feature>
<dbReference type="Proteomes" id="UP000265703">
    <property type="component" value="Unassembled WGS sequence"/>
</dbReference>
<organism evidence="2 3">
    <name type="scientific">Glomus cerebriforme</name>
    <dbReference type="NCBI Taxonomy" id="658196"/>
    <lineage>
        <taxon>Eukaryota</taxon>
        <taxon>Fungi</taxon>
        <taxon>Fungi incertae sedis</taxon>
        <taxon>Mucoromycota</taxon>
        <taxon>Glomeromycotina</taxon>
        <taxon>Glomeromycetes</taxon>
        <taxon>Glomerales</taxon>
        <taxon>Glomeraceae</taxon>
        <taxon>Glomus</taxon>
    </lineage>
</organism>
<protein>
    <submittedName>
        <fullName evidence="2">Uncharacterized protein</fullName>
    </submittedName>
</protein>
<keyword evidence="1" id="KW-0732">Signal</keyword>
<name>A0A397STC7_9GLOM</name>
<proteinExistence type="predicted"/>